<dbReference type="Gene3D" id="2.60.40.2150">
    <property type="entry name" value="Interleukin-17 receptor A/B, fibronectin-III-like domain 2"/>
    <property type="match status" value="1"/>
</dbReference>
<reference evidence="7" key="1">
    <citation type="submission" date="2018-06" db="EMBL/GenBank/DDBJ databases">
        <title>Genome assembly of Danube salmon.</title>
        <authorList>
            <person name="Macqueen D.J."/>
            <person name="Gundappa M.K."/>
        </authorList>
    </citation>
    <scope>NUCLEOTIDE SEQUENCE [LARGE SCALE GENOMIC DNA]</scope>
</reference>
<dbReference type="InterPro" id="IPR032356">
    <property type="entry name" value="IL17R_A/B_N"/>
</dbReference>
<feature type="chain" id="PRO_5021391774" description="IL17RA/B N-terminal domain-containing protein" evidence="4">
    <location>
        <begin position="16"/>
        <end position="226"/>
    </location>
</feature>
<evidence type="ECO:0000256" key="4">
    <source>
        <dbReference type="SAM" id="SignalP"/>
    </source>
</evidence>
<dbReference type="STRING" id="62062.ENSHHUP00000055986"/>
<dbReference type="InterPro" id="IPR038683">
    <property type="entry name" value="IL17RA/B_FnIII-like_1_sf"/>
</dbReference>
<reference evidence="6" key="3">
    <citation type="submission" date="2025-09" db="UniProtKB">
        <authorList>
            <consortium name="Ensembl"/>
        </authorList>
    </citation>
    <scope>IDENTIFICATION</scope>
</reference>
<dbReference type="GeneTree" id="ENSGT00940000159018"/>
<dbReference type="Ensembl" id="ENSHHUT00000057921.1">
    <property type="protein sequence ID" value="ENSHHUP00000055986.1"/>
    <property type="gene ID" value="ENSHHUG00000033442.1"/>
</dbReference>
<dbReference type="InterPro" id="IPR039465">
    <property type="entry name" value="IL-17_rcpt-like"/>
</dbReference>
<proteinExistence type="predicted"/>
<keyword evidence="7" id="KW-1185">Reference proteome</keyword>
<evidence type="ECO:0000313" key="7">
    <source>
        <dbReference type="Proteomes" id="UP000314982"/>
    </source>
</evidence>
<dbReference type="AlphaFoldDB" id="A0A4W5NUS0"/>
<dbReference type="Proteomes" id="UP000314982">
    <property type="component" value="Unassembled WGS sequence"/>
</dbReference>
<evidence type="ECO:0000256" key="2">
    <source>
        <dbReference type="ARBA" id="ARBA00022475"/>
    </source>
</evidence>
<evidence type="ECO:0000256" key="3">
    <source>
        <dbReference type="ARBA" id="ARBA00022729"/>
    </source>
</evidence>
<organism evidence="6 7">
    <name type="scientific">Hucho hucho</name>
    <name type="common">huchen</name>
    <dbReference type="NCBI Taxonomy" id="62062"/>
    <lineage>
        <taxon>Eukaryota</taxon>
        <taxon>Metazoa</taxon>
        <taxon>Chordata</taxon>
        <taxon>Craniata</taxon>
        <taxon>Vertebrata</taxon>
        <taxon>Euteleostomi</taxon>
        <taxon>Actinopterygii</taxon>
        <taxon>Neopterygii</taxon>
        <taxon>Teleostei</taxon>
        <taxon>Protacanthopterygii</taxon>
        <taxon>Salmoniformes</taxon>
        <taxon>Salmonidae</taxon>
        <taxon>Salmoninae</taxon>
        <taxon>Hucho</taxon>
    </lineage>
</organism>
<keyword evidence="2" id="KW-0472">Membrane</keyword>
<dbReference type="PANTHER" id="PTHR15583:SF13">
    <property type="entry name" value="INTERLEUKIN-17 RECEPTOR A"/>
    <property type="match status" value="1"/>
</dbReference>
<dbReference type="GO" id="GO:0005886">
    <property type="term" value="C:plasma membrane"/>
    <property type="evidence" value="ECO:0007669"/>
    <property type="project" value="UniProtKB-SubCell"/>
</dbReference>
<feature type="domain" description="IL17RA/B N-terminal" evidence="5">
    <location>
        <begin position="35"/>
        <end position="158"/>
    </location>
</feature>
<dbReference type="PANTHER" id="PTHR15583">
    <property type="entry name" value="INTERLEUKIN-17 RECEPTOR"/>
    <property type="match status" value="1"/>
</dbReference>
<dbReference type="Pfam" id="PF16556">
    <property type="entry name" value="IL17R_fnIII_D1"/>
    <property type="match status" value="1"/>
</dbReference>
<keyword evidence="3 4" id="KW-0732">Signal</keyword>
<evidence type="ECO:0000256" key="1">
    <source>
        <dbReference type="ARBA" id="ARBA00004251"/>
    </source>
</evidence>
<name>A0A4W5NUS0_9TELE</name>
<reference evidence="6" key="2">
    <citation type="submission" date="2025-08" db="UniProtKB">
        <authorList>
            <consortium name="Ensembl"/>
        </authorList>
    </citation>
    <scope>IDENTIFICATION</scope>
</reference>
<dbReference type="GO" id="GO:0030368">
    <property type="term" value="F:interleukin-17 receptor activity"/>
    <property type="evidence" value="ECO:0007669"/>
    <property type="project" value="InterPro"/>
</dbReference>
<evidence type="ECO:0000313" key="6">
    <source>
        <dbReference type="Ensembl" id="ENSHHUP00000055986.1"/>
    </source>
</evidence>
<feature type="signal peptide" evidence="4">
    <location>
        <begin position="1"/>
        <end position="15"/>
    </location>
</feature>
<dbReference type="InterPro" id="IPR043046">
    <property type="entry name" value="IL17RA/B_FnIII-like_2_sf"/>
</dbReference>
<dbReference type="Gene3D" id="2.60.40.2160">
    <property type="entry name" value="Interleukin-17 receptor A/B, fibronectin-III-like domain 1"/>
    <property type="match status" value="1"/>
</dbReference>
<evidence type="ECO:0000259" key="5">
    <source>
        <dbReference type="Pfam" id="PF16556"/>
    </source>
</evidence>
<protein>
    <recommendedName>
        <fullName evidence="5">IL17RA/B N-terminal domain-containing protein</fullName>
    </recommendedName>
</protein>
<keyword evidence="2" id="KW-1003">Cell membrane</keyword>
<comment type="subcellular location">
    <subcellularLocation>
        <location evidence="1">Cell membrane</location>
        <topology evidence="1">Single-pass type I membrane protein</topology>
    </subcellularLocation>
</comment>
<sequence length="226" mass="25448">MKLLLTVGLLHIVLKSPPLPLCSPLLSSPLLSSIDNCLDEGWLKHRPYTPNSPVNLEVELDTRKDEEGHLVPVLVARWKAQDDGSISFLKGTELHVLKKATNQNLCVRYEFFNKIPMRNPAYEKVGRITSDQFNVVVEPGLSYVVSVSNLPKPNLKYSVLSSDIVPLLLCEGSLWRPNTTLERSTGPQGRTMLTVGFGTDQHSHNYRVSLLCSNNRQWQDTDMVWL</sequence>
<accession>A0A4W5NUS0</accession>